<dbReference type="PANTHER" id="PTHR10606:SF44">
    <property type="entry name" value="6-PHOSPHOFRUCTO 2-KINASE_FRUCTOSE 2,6-BISPHOSPHATASE LONG FORM"/>
    <property type="match status" value="1"/>
</dbReference>
<dbReference type="GO" id="GO:0003873">
    <property type="term" value="F:6-phosphofructo-2-kinase activity"/>
    <property type="evidence" value="ECO:0007669"/>
    <property type="project" value="InterPro"/>
</dbReference>
<dbReference type="InterPro" id="IPR013079">
    <property type="entry name" value="6Phosfructo_kin"/>
</dbReference>
<dbReference type="Pfam" id="PF01591">
    <property type="entry name" value="6PF2K"/>
    <property type="match status" value="1"/>
</dbReference>
<dbReference type="GO" id="GO:0006000">
    <property type="term" value="P:fructose metabolic process"/>
    <property type="evidence" value="ECO:0007669"/>
    <property type="project" value="InterPro"/>
</dbReference>
<dbReference type="GO" id="GO:0006003">
    <property type="term" value="P:fructose 2,6-bisphosphate metabolic process"/>
    <property type="evidence" value="ECO:0007669"/>
    <property type="project" value="InterPro"/>
</dbReference>
<dbReference type="GO" id="GO:0005524">
    <property type="term" value="F:ATP binding"/>
    <property type="evidence" value="ECO:0007669"/>
    <property type="project" value="UniProtKB-KW"/>
</dbReference>
<reference evidence="4" key="1">
    <citation type="journal article" date="2020" name="J. Eukaryot. Microbiol.">
        <title>De novo Sequencing, Assembly and Annotation of the Transcriptome for the Free-Living Testate Amoeba Arcella intermedia.</title>
        <authorList>
            <person name="Ribeiro G.M."/>
            <person name="Porfirio-Sousa A.L."/>
            <person name="Maurer-Alcala X.X."/>
            <person name="Katz L.A."/>
            <person name="Lahr D.J.G."/>
        </authorList>
    </citation>
    <scope>NUCLEOTIDE SEQUENCE</scope>
</reference>
<accession>A0A6B2LF23</accession>
<proteinExistence type="predicted"/>
<dbReference type="PIRSF" id="PIRSF000709">
    <property type="entry name" value="6PFK_2-Ptase"/>
    <property type="match status" value="1"/>
</dbReference>
<dbReference type="InterPro" id="IPR003094">
    <property type="entry name" value="6Pfruct_kin"/>
</dbReference>
<protein>
    <recommendedName>
        <fullName evidence="3">6-phosphofructo-2-kinase domain-containing protein</fullName>
    </recommendedName>
</protein>
<dbReference type="InterPro" id="IPR027417">
    <property type="entry name" value="P-loop_NTPase"/>
</dbReference>
<name>A0A6B2LF23_9EUKA</name>
<evidence type="ECO:0000256" key="2">
    <source>
        <dbReference type="ARBA" id="ARBA00022840"/>
    </source>
</evidence>
<keyword evidence="1" id="KW-0547">Nucleotide-binding</keyword>
<dbReference type="GO" id="GO:0005829">
    <property type="term" value="C:cytosol"/>
    <property type="evidence" value="ECO:0007669"/>
    <property type="project" value="TreeGrafter"/>
</dbReference>
<evidence type="ECO:0000256" key="1">
    <source>
        <dbReference type="ARBA" id="ARBA00022741"/>
    </source>
</evidence>
<dbReference type="PRINTS" id="PR00991">
    <property type="entry name" value="6PFRUCTKNASE"/>
</dbReference>
<dbReference type="FunFam" id="3.40.50.300:FF:000644">
    <property type="entry name" value="GpmB, Fructose-2,6-bisphosphatase"/>
    <property type="match status" value="1"/>
</dbReference>
<feature type="domain" description="6-phosphofructo-2-kinase" evidence="3">
    <location>
        <begin position="4"/>
        <end position="213"/>
    </location>
</feature>
<evidence type="ECO:0000313" key="4">
    <source>
        <dbReference type="EMBL" id="NDV35490.1"/>
    </source>
</evidence>
<dbReference type="GO" id="GO:0004331">
    <property type="term" value="F:fructose-2,6-bisphosphate 2-phosphatase activity"/>
    <property type="evidence" value="ECO:0007669"/>
    <property type="project" value="TreeGrafter"/>
</dbReference>
<dbReference type="SUPFAM" id="SSF52540">
    <property type="entry name" value="P-loop containing nucleoside triphosphate hydrolases"/>
    <property type="match status" value="1"/>
</dbReference>
<dbReference type="EMBL" id="GIBP01006521">
    <property type="protein sequence ID" value="NDV35490.1"/>
    <property type="molecule type" value="Transcribed_RNA"/>
</dbReference>
<dbReference type="PANTHER" id="PTHR10606">
    <property type="entry name" value="6-PHOSPHOFRUCTO-2-KINASE/FRUCTOSE-2,6-BISPHOSPHATASE"/>
    <property type="match status" value="1"/>
</dbReference>
<dbReference type="Gene3D" id="3.40.50.300">
    <property type="entry name" value="P-loop containing nucleotide triphosphate hydrolases"/>
    <property type="match status" value="1"/>
</dbReference>
<evidence type="ECO:0000259" key="3">
    <source>
        <dbReference type="Pfam" id="PF01591"/>
    </source>
</evidence>
<sequence>MEPTKVLVTMVGLPARGKSYTATKIQSYFRWLGINSQIFNVGVYRRQVLSPSIDQSAKFFEASNLPARKLREQLAVEVLDQLFDWLDSGGQIAIFDATNTTNARRREIIRKCHERSPGTQMIFIENICDDAYVLAENFKQKVLISPDYQSVSVEGASSDLTRRIINYEKVYETITDENLTYIKIINVKSRVICNRIIGTIPKMITDYVMKLHVLNRSIWFTRPGISDSKSTTFTDHVSINHTFLP</sequence>
<keyword evidence="2" id="KW-0067">ATP-binding</keyword>
<dbReference type="AlphaFoldDB" id="A0A6B2LF23"/>
<organism evidence="4">
    <name type="scientific">Arcella intermedia</name>
    <dbReference type="NCBI Taxonomy" id="1963864"/>
    <lineage>
        <taxon>Eukaryota</taxon>
        <taxon>Amoebozoa</taxon>
        <taxon>Tubulinea</taxon>
        <taxon>Elardia</taxon>
        <taxon>Arcellinida</taxon>
        <taxon>Sphaerothecina</taxon>
        <taxon>Arcellidae</taxon>
        <taxon>Arcella</taxon>
    </lineage>
</organism>